<dbReference type="RefSeq" id="WP_207832511.1">
    <property type="nucleotide sequence ID" value="NZ_CP088282.1"/>
</dbReference>
<reference evidence="2" key="1">
    <citation type="journal article" date="2021" name="Int. J. Syst. Evol. Microbiol.">
        <title>Bradyrhizobium septentrionale sp. nov. (sv. septentrionale) and Bradyrhizobium quebecense sp. nov. (sv. septentrionale) associated with legumes native to Canada possess rearranged symbiosis genes and numerous insertion sequences.</title>
        <authorList>
            <person name="Bromfield E.S.P."/>
            <person name="Cloutier S."/>
        </authorList>
    </citation>
    <scope>NUCLEOTIDE SEQUENCE</scope>
    <source>
        <strain evidence="2">12S5</strain>
    </source>
</reference>
<dbReference type="Proteomes" id="UP000692816">
    <property type="component" value="Unassembled WGS sequence"/>
</dbReference>
<feature type="transmembrane region" description="Helical" evidence="1">
    <location>
        <begin position="102"/>
        <end position="125"/>
    </location>
</feature>
<evidence type="ECO:0000256" key="1">
    <source>
        <dbReference type="SAM" id="Phobius"/>
    </source>
</evidence>
<name>A0ABS3MEN7_9BRAD</name>
<feature type="transmembrane region" description="Helical" evidence="1">
    <location>
        <begin position="62"/>
        <end position="82"/>
    </location>
</feature>
<evidence type="ECO:0000313" key="2">
    <source>
        <dbReference type="EMBL" id="MBO1429959.1"/>
    </source>
</evidence>
<gene>
    <name evidence="2" type="ORF">J4P68_10985</name>
</gene>
<keyword evidence="1" id="KW-0812">Transmembrane</keyword>
<sequence length="147" mass="15749">MTDDPNEQMRTFVFAARASLVAAIGLACITWATSYLAAVSASVPKCAAEDWLVGYRNGIPEFLGLPFFGAVIVVVVCLMALGRSQRLQDLFEVYDIVVLPSMQITLGMLTAYSSLFGMLGSLALATSVSFTRYKAIATYCLATAAIN</sequence>
<feature type="transmembrane region" description="Helical" evidence="1">
    <location>
        <begin position="20"/>
        <end position="41"/>
    </location>
</feature>
<dbReference type="EMBL" id="JAGEPA010000001">
    <property type="protein sequence ID" value="MBO1429959.1"/>
    <property type="molecule type" value="Genomic_DNA"/>
</dbReference>
<comment type="caution">
    <text evidence="2">The sequence shown here is derived from an EMBL/GenBank/DDBJ whole genome shotgun (WGS) entry which is preliminary data.</text>
</comment>
<accession>A0ABS3MEN7</accession>
<keyword evidence="1" id="KW-1133">Transmembrane helix</keyword>
<protein>
    <submittedName>
        <fullName evidence="2">Uncharacterized protein</fullName>
    </submittedName>
</protein>
<organism evidence="2 3">
    <name type="scientific">Bradyrhizobium quebecense</name>
    <dbReference type="NCBI Taxonomy" id="2748629"/>
    <lineage>
        <taxon>Bacteria</taxon>
        <taxon>Pseudomonadati</taxon>
        <taxon>Pseudomonadota</taxon>
        <taxon>Alphaproteobacteria</taxon>
        <taxon>Hyphomicrobiales</taxon>
        <taxon>Nitrobacteraceae</taxon>
        <taxon>Bradyrhizobium</taxon>
    </lineage>
</organism>
<keyword evidence="3" id="KW-1185">Reference proteome</keyword>
<proteinExistence type="predicted"/>
<keyword evidence="1" id="KW-0472">Membrane</keyword>
<evidence type="ECO:0000313" key="3">
    <source>
        <dbReference type="Proteomes" id="UP000692816"/>
    </source>
</evidence>